<dbReference type="EMBL" id="VUMU01000007">
    <property type="protein sequence ID" value="MST58042.1"/>
    <property type="molecule type" value="Genomic_DNA"/>
</dbReference>
<evidence type="ECO:0008006" key="8">
    <source>
        <dbReference type="Google" id="ProtNLM"/>
    </source>
</evidence>
<feature type="transmembrane region" description="Helical" evidence="5">
    <location>
        <begin position="73"/>
        <end position="92"/>
    </location>
</feature>
<evidence type="ECO:0000256" key="3">
    <source>
        <dbReference type="ARBA" id="ARBA00022989"/>
    </source>
</evidence>
<keyword evidence="2 5" id="KW-0812">Transmembrane</keyword>
<feature type="transmembrane region" description="Helical" evidence="5">
    <location>
        <begin position="38"/>
        <end position="61"/>
    </location>
</feature>
<proteinExistence type="predicted"/>
<name>A0A6L5YK78_9FIRM</name>
<organism evidence="6 7">
    <name type="scientific">Waltera intestinalis</name>
    <dbReference type="NCBI Taxonomy" id="2606635"/>
    <lineage>
        <taxon>Bacteria</taxon>
        <taxon>Bacillati</taxon>
        <taxon>Bacillota</taxon>
        <taxon>Clostridia</taxon>
        <taxon>Lachnospirales</taxon>
        <taxon>Lachnospiraceae</taxon>
        <taxon>Waltera</taxon>
    </lineage>
</organism>
<protein>
    <recommendedName>
        <fullName evidence="8">Manganese efflux pump MntP</fullName>
    </recommendedName>
</protein>
<keyword evidence="3 5" id="KW-1133">Transmembrane helix</keyword>
<evidence type="ECO:0000256" key="2">
    <source>
        <dbReference type="ARBA" id="ARBA00022692"/>
    </source>
</evidence>
<evidence type="ECO:0000256" key="5">
    <source>
        <dbReference type="SAM" id="Phobius"/>
    </source>
</evidence>
<keyword evidence="1" id="KW-1003">Cell membrane</keyword>
<accession>A0A6L5YK78</accession>
<reference evidence="6 7" key="1">
    <citation type="submission" date="2019-08" db="EMBL/GenBank/DDBJ databases">
        <title>In-depth cultivation of the pig gut microbiome towards novel bacterial diversity and tailored functional studies.</title>
        <authorList>
            <person name="Wylensek D."/>
            <person name="Hitch T.C.A."/>
            <person name="Clavel T."/>
        </authorList>
    </citation>
    <scope>NUCLEOTIDE SEQUENCE [LARGE SCALE GENOMIC DNA]</scope>
    <source>
        <strain evidence="6 7">WCA3-601-WT-6H</strain>
    </source>
</reference>
<keyword evidence="4 5" id="KW-0472">Membrane</keyword>
<evidence type="ECO:0000256" key="1">
    <source>
        <dbReference type="ARBA" id="ARBA00022475"/>
    </source>
</evidence>
<feature type="transmembrane region" description="Helical" evidence="5">
    <location>
        <begin position="176"/>
        <end position="194"/>
    </location>
</feature>
<feature type="transmembrane region" description="Helical" evidence="5">
    <location>
        <begin position="6"/>
        <end position="26"/>
    </location>
</feature>
<comment type="caution">
    <text evidence="6">The sequence shown here is derived from an EMBL/GenBank/DDBJ whole genome shotgun (WGS) entry which is preliminary data.</text>
</comment>
<evidence type="ECO:0000313" key="7">
    <source>
        <dbReference type="Proteomes" id="UP000476055"/>
    </source>
</evidence>
<dbReference type="RefSeq" id="WP_154496150.1">
    <property type="nucleotide sequence ID" value="NZ_VUMU01000007.1"/>
</dbReference>
<evidence type="ECO:0000313" key="6">
    <source>
        <dbReference type="EMBL" id="MST58042.1"/>
    </source>
</evidence>
<evidence type="ECO:0000256" key="4">
    <source>
        <dbReference type="ARBA" id="ARBA00023136"/>
    </source>
</evidence>
<dbReference type="InterPro" id="IPR003810">
    <property type="entry name" value="Mntp/YtaF"/>
</dbReference>
<dbReference type="Proteomes" id="UP000476055">
    <property type="component" value="Unassembled WGS sequence"/>
</dbReference>
<dbReference type="PANTHER" id="PTHR35529:SF2">
    <property type="entry name" value="SPORULATION PROTEIN YTAF-RELATED"/>
    <property type="match status" value="1"/>
</dbReference>
<dbReference type="Pfam" id="PF02659">
    <property type="entry name" value="Mntp"/>
    <property type="match status" value="2"/>
</dbReference>
<dbReference type="PANTHER" id="PTHR35529">
    <property type="entry name" value="MANGANESE EFFLUX PUMP MNTP-RELATED"/>
    <property type="match status" value="1"/>
</dbReference>
<gene>
    <name evidence="6" type="ORF">FYJ59_07265</name>
</gene>
<sequence length="195" mass="20733">MSVLPSLLFGISASLDALLVGCALGLQKVPLPAKHNLLISAVTLIGTVISISLGNLLLPLIPGEIATRTGSSILILFGLYYAGKWLVSRWRCSSSDNSSLCREKKKFAGHRNLTLPQTLALGCALSMNNIGIGFSASITGLPFLPASISTFFCSFGFLTLGSRLGRSVLLQQVGEYADPISGLLLILLGLWQLYH</sequence>
<dbReference type="AlphaFoldDB" id="A0A6L5YK78"/>
<keyword evidence="7" id="KW-1185">Reference proteome</keyword>